<evidence type="ECO:0000256" key="1">
    <source>
        <dbReference type="ARBA" id="ARBA00012513"/>
    </source>
</evidence>
<dbReference type="FunFam" id="3.30.200.20:FF:000035">
    <property type="entry name" value="Serine/threonine protein kinase Stk1"/>
    <property type="match status" value="1"/>
</dbReference>
<evidence type="ECO:0000256" key="5">
    <source>
        <dbReference type="ARBA" id="ARBA00022741"/>
    </source>
</evidence>
<dbReference type="CDD" id="cd06577">
    <property type="entry name" value="PASTA_pknB"/>
    <property type="match status" value="3"/>
</dbReference>
<dbReference type="SUPFAM" id="SSF56112">
    <property type="entry name" value="Protein kinase-like (PK-like)"/>
    <property type="match status" value="1"/>
</dbReference>
<dbReference type="CDD" id="cd14014">
    <property type="entry name" value="STKc_PknB_like"/>
    <property type="match status" value="1"/>
</dbReference>
<evidence type="ECO:0000256" key="13">
    <source>
        <dbReference type="PROSITE-ProRule" id="PRU10141"/>
    </source>
</evidence>
<dbReference type="GO" id="GO:0005524">
    <property type="term" value="F:ATP binding"/>
    <property type="evidence" value="ECO:0007669"/>
    <property type="project" value="UniProtKB-UniRule"/>
</dbReference>
<evidence type="ECO:0000259" key="16">
    <source>
        <dbReference type="PROSITE" id="PS50011"/>
    </source>
</evidence>
<evidence type="ECO:0000256" key="4">
    <source>
        <dbReference type="ARBA" id="ARBA00022679"/>
    </source>
</evidence>
<evidence type="ECO:0000256" key="7">
    <source>
        <dbReference type="ARBA" id="ARBA00022840"/>
    </source>
</evidence>
<keyword evidence="4" id="KW-0808">Transferase</keyword>
<feature type="compositionally biased region" description="Basic and acidic residues" evidence="14">
    <location>
        <begin position="573"/>
        <end position="585"/>
    </location>
</feature>
<dbReference type="Pfam" id="PF00069">
    <property type="entry name" value="Pkinase"/>
    <property type="match status" value="1"/>
</dbReference>
<dbReference type="InterPro" id="IPR017441">
    <property type="entry name" value="Protein_kinase_ATP_BS"/>
</dbReference>
<dbReference type="SMART" id="SM00740">
    <property type="entry name" value="PASTA"/>
    <property type="match status" value="3"/>
</dbReference>
<keyword evidence="7 13" id="KW-0067">ATP-binding</keyword>
<dbReference type="AlphaFoldDB" id="A0A1G6L9I3"/>
<feature type="domain" description="PASTA" evidence="17">
    <location>
        <begin position="496"/>
        <end position="560"/>
    </location>
</feature>
<evidence type="ECO:0000256" key="3">
    <source>
        <dbReference type="ARBA" id="ARBA00022544"/>
    </source>
</evidence>
<evidence type="ECO:0000313" key="19">
    <source>
        <dbReference type="Proteomes" id="UP000242662"/>
    </source>
</evidence>
<dbReference type="EMBL" id="FMYM01000008">
    <property type="protein sequence ID" value="SDC39783.1"/>
    <property type="molecule type" value="Genomic_DNA"/>
</dbReference>
<keyword evidence="19" id="KW-1185">Reference proteome</keyword>
<sequence length="679" mass="74912">MIGERIGGRYVVLENIGGGGMANVYMALDVILDRHVAVKVLQPQFSEDEQFIRRFRREAEAATSLAHPNVVNVYDVGEEDHLYYIVMEYVKGRTLKQVIAEEGPLPIPVALDYFKQMLQGIHHAHTMQIVHRDVKPQNILISEDGIAKVTDFGIARAIDSATITHTNAVMGSVHYLSPEQARGGHITCRSDLYSLGIVLFEMVTGEIPFSGDTAVSIAIKHLQNELPSVRELVPTIPQSVEKMIQKATNKDPDQRYHSATEMIAACDVALSPDVAPIMSYANEPSTDKDDQATRVLPVVTEDQKDEAAREVTSGGESEKTSSGKKTKKKRRKWPWIVAGLLALVFTAFILALTVLPSLLAVGEVRVADVTNMPLEEATEKLESLKLKVESEYMASDEVDPNHVVKQNPVADRLVKEGSTVTLFVSAPQDELSLDDYKDLSVSQATRLIEQLGMKVETIAQEYDDQKENTVLSQNPAPGTKVIPAETTIVLTYSVPTAVRLDDLTGWSEEDVQKYLDDVGLRGRFTHEPDDRVAAGGVIRQSPDPRSTLQKGDNVNVVFSTGKESSNSDQPNLPKDEAEAPERENPGEAGDDAEPSMVYLVKQTVEVSEAHRSEGRTFDVRIVSQDATSQGDEKVVVEETIDETKTFEIPLRVSPSYKGSFAVYIDGELARQSVVREYKE</sequence>
<dbReference type="InterPro" id="IPR008271">
    <property type="entry name" value="Ser/Thr_kinase_AS"/>
</dbReference>
<evidence type="ECO:0000256" key="12">
    <source>
        <dbReference type="ARBA" id="ARBA00070041"/>
    </source>
</evidence>
<dbReference type="EC" id="2.7.11.1" evidence="1"/>
<dbReference type="GO" id="GO:0004674">
    <property type="term" value="F:protein serine/threonine kinase activity"/>
    <property type="evidence" value="ECO:0007669"/>
    <property type="project" value="UniProtKB-KW"/>
</dbReference>
<dbReference type="OrthoDB" id="9788659at2"/>
<comment type="catalytic activity">
    <reaction evidence="10">
        <text>L-seryl-[protein] + ATP = O-phospho-L-seryl-[protein] + ADP + H(+)</text>
        <dbReference type="Rhea" id="RHEA:17989"/>
        <dbReference type="Rhea" id="RHEA-COMP:9863"/>
        <dbReference type="Rhea" id="RHEA-COMP:11604"/>
        <dbReference type="ChEBI" id="CHEBI:15378"/>
        <dbReference type="ChEBI" id="CHEBI:29999"/>
        <dbReference type="ChEBI" id="CHEBI:30616"/>
        <dbReference type="ChEBI" id="CHEBI:83421"/>
        <dbReference type="ChEBI" id="CHEBI:456216"/>
        <dbReference type="EC" id="2.7.11.1"/>
    </reaction>
</comment>
<evidence type="ECO:0000256" key="6">
    <source>
        <dbReference type="ARBA" id="ARBA00022777"/>
    </source>
</evidence>
<dbReference type="PROSITE" id="PS50011">
    <property type="entry name" value="PROTEIN_KINASE_DOM"/>
    <property type="match status" value="1"/>
</dbReference>
<evidence type="ECO:0000256" key="11">
    <source>
        <dbReference type="ARBA" id="ARBA00060432"/>
    </source>
</evidence>
<dbReference type="SMART" id="SM00220">
    <property type="entry name" value="S_TKc"/>
    <property type="match status" value="1"/>
</dbReference>
<organism evidence="18 19">
    <name type="scientific">Shouchella lonarensis</name>
    <dbReference type="NCBI Taxonomy" id="1464122"/>
    <lineage>
        <taxon>Bacteria</taxon>
        <taxon>Bacillati</taxon>
        <taxon>Bacillota</taxon>
        <taxon>Bacilli</taxon>
        <taxon>Bacillales</taxon>
        <taxon>Bacillaceae</taxon>
        <taxon>Shouchella</taxon>
    </lineage>
</organism>
<feature type="region of interest" description="Disordered" evidence="14">
    <location>
        <begin position="298"/>
        <end position="326"/>
    </location>
</feature>
<proteinExistence type="predicted"/>
<dbReference type="PANTHER" id="PTHR43289">
    <property type="entry name" value="MITOGEN-ACTIVATED PROTEIN KINASE KINASE KINASE 20-RELATED"/>
    <property type="match status" value="1"/>
</dbReference>
<evidence type="ECO:0000256" key="2">
    <source>
        <dbReference type="ARBA" id="ARBA00022527"/>
    </source>
</evidence>
<evidence type="ECO:0000256" key="8">
    <source>
        <dbReference type="ARBA" id="ARBA00022968"/>
    </source>
</evidence>
<dbReference type="Pfam" id="PF03793">
    <property type="entry name" value="PASTA"/>
    <property type="match status" value="3"/>
</dbReference>
<feature type="binding site" evidence="13">
    <location>
        <position position="39"/>
    </location>
    <ligand>
        <name>ATP</name>
        <dbReference type="ChEBI" id="CHEBI:30616"/>
    </ligand>
</feature>
<dbReference type="PROSITE" id="PS00108">
    <property type="entry name" value="PROTEIN_KINASE_ST"/>
    <property type="match status" value="1"/>
</dbReference>
<dbReference type="PROSITE" id="PS51178">
    <property type="entry name" value="PASTA"/>
    <property type="match status" value="3"/>
</dbReference>
<dbReference type="STRING" id="1464122.SAMN05421737_10847"/>
<dbReference type="GO" id="GO:0009847">
    <property type="term" value="P:spore germination"/>
    <property type="evidence" value="ECO:0007669"/>
    <property type="project" value="UniProtKB-ARBA"/>
</dbReference>
<comment type="catalytic activity">
    <reaction evidence="9">
        <text>L-threonyl-[protein] + ATP = O-phospho-L-threonyl-[protein] + ADP + H(+)</text>
        <dbReference type="Rhea" id="RHEA:46608"/>
        <dbReference type="Rhea" id="RHEA-COMP:11060"/>
        <dbReference type="Rhea" id="RHEA-COMP:11605"/>
        <dbReference type="ChEBI" id="CHEBI:15378"/>
        <dbReference type="ChEBI" id="CHEBI:30013"/>
        <dbReference type="ChEBI" id="CHEBI:30616"/>
        <dbReference type="ChEBI" id="CHEBI:61977"/>
        <dbReference type="ChEBI" id="CHEBI:456216"/>
        <dbReference type="EC" id="2.7.11.1"/>
    </reaction>
</comment>
<dbReference type="NCBIfam" id="NF033483">
    <property type="entry name" value="PknB_PASTA_kin"/>
    <property type="match status" value="1"/>
</dbReference>
<evidence type="ECO:0000259" key="17">
    <source>
        <dbReference type="PROSITE" id="PS51178"/>
    </source>
</evidence>
<dbReference type="FunFam" id="1.10.510.10:FF:000021">
    <property type="entry name" value="Serine/threonine protein kinase"/>
    <property type="match status" value="1"/>
</dbReference>
<evidence type="ECO:0000256" key="10">
    <source>
        <dbReference type="ARBA" id="ARBA00048679"/>
    </source>
</evidence>
<accession>A0A1G6L9I3</accession>
<dbReference type="InterPro" id="IPR005543">
    <property type="entry name" value="PASTA_dom"/>
</dbReference>
<evidence type="ECO:0000313" key="18">
    <source>
        <dbReference type="EMBL" id="SDC39783.1"/>
    </source>
</evidence>
<feature type="region of interest" description="Disordered" evidence="14">
    <location>
        <begin position="558"/>
        <end position="594"/>
    </location>
</feature>
<dbReference type="InterPro" id="IPR011009">
    <property type="entry name" value="Kinase-like_dom_sf"/>
</dbReference>
<feature type="domain" description="PASTA" evidence="17">
    <location>
        <begin position="362"/>
        <end position="425"/>
    </location>
</feature>
<dbReference type="Gene3D" id="1.10.510.10">
    <property type="entry name" value="Transferase(Phosphotransferase) domain 1"/>
    <property type="match status" value="1"/>
</dbReference>
<dbReference type="InterPro" id="IPR000719">
    <property type="entry name" value="Prot_kinase_dom"/>
</dbReference>
<keyword evidence="15" id="KW-0812">Transmembrane</keyword>
<gene>
    <name evidence="18" type="ORF">SAMN05421737_10847</name>
</gene>
<dbReference type="Gene3D" id="3.30.10.20">
    <property type="match status" value="3"/>
</dbReference>
<feature type="compositionally biased region" description="Polar residues" evidence="14">
    <location>
        <begin position="558"/>
        <end position="570"/>
    </location>
</feature>
<dbReference type="GO" id="GO:0071224">
    <property type="term" value="P:cellular response to peptidoglycan"/>
    <property type="evidence" value="ECO:0007669"/>
    <property type="project" value="UniProtKB-ARBA"/>
</dbReference>
<keyword evidence="5 13" id="KW-0547">Nucleotide-binding</keyword>
<keyword evidence="2 18" id="KW-0723">Serine/threonine-protein kinase</keyword>
<keyword evidence="6 18" id="KW-0418">Kinase</keyword>
<evidence type="ECO:0000256" key="9">
    <source>
        <dbReference type="ARBA" id="ARBA00047899"/>
    </source>
</evidence>
<dbReference type="GO" id="GO:0007165">
    <property type="term" value="P:signal transduction"/>
    <property type="evidence" value="ECO:0007669"/>
    <property type="project" value="UniProtKB-ARBA"/>
</dbReference>
<dbReference type="RefSeq" id="WP_090776058.1">
    <property type="nucleotide sequence ID" value="NZ_FMYM01000008.1"/>
</dbReference>
<keyword evidence="15" id="KW-0472">Membrane</keyword>
<dbReference type="Gene3D" id="3.30.200.20">
    <property type="entry name" value="Phosphorylase Kinase, domain 1"/>
    <property type="match status" value="1"/>
</dbReference>
<evidence type="ECO:0000256" key="14">
    <source>
        <dbReference type="SAM" id="MobiDB-lite"/>
    </source>
</evidence>
<dbReference type="Proteomes" id="UP000242662">
    <property type="component" value="Unassembled WGS sequence"/>
</dbReference>
<feature type="domain" description="PASTA" evidence="17">
    <location>
        <begin position="426"/>
        <end position="494"/>
    </location>
</feature>
<feature type="domain" description="Protein kinase" evidence="16">
    <location>
        <begin position="10"/>
        <end position="270"/>
    </location>
</feature>
<keyword evidence="15" id="KW-1133">Transmembrane helix</keyword>
<evidence type="ECO:0000256" key="15">
    <source>
        <dbReference type="SAM" id="Phobius"/>
    </source>
</evidence>
<dbReference type="PANTHER" id="PTHR43289:SF34">
    <property type="entry name" value="SERINE_THREONINE-PROTEIN KINASE YBDM-RELATED"/>
    <property type="match status" value="1"/>
</dbReference>
<dbReference type="PROSITE" id="PS00107">
    <property type="entry name" value="PROTEIN_KINASE_ATP"/>
    <property type="match status" value="1"/>
</dbReference>
<protein>
    <recommendedName>
        <fullName evidence="12">Serine/threonine-protein kinase PrkC</fullName>
        <ecNumber evidence="1">2.7.11.1</ecNumber>
    </recommendedName>
</protein>
<keyword evidence="8" id="KW-0735">Signal-anchor</keyword>
<name>A0A1G6L9I3_9BACI</name>
<keyword evidence="3" id="KW-0309">Germination</keyword>
<reference evidence="19" key="1">
    <citation type="submission" date="2016-09" db="EMBL/GenBank/DDBJ databases">
        <authorList>
            <person name="Varghese N."/>
            <person name="Submissions S."/>
        </authorList>
    </citation>
    <scope>NUCLEOTIDE SEQUENCE [LARGE SCALE GENOMIC DNA]</scope>
    <source>
        <strain evidence="19">25nlg</strain>
    </source>
</reference>
<comment type="subcellular location">
    <subcellularLocation>
        <location evidence="11">Spore membrane</location>
        <topology evidence="11">Single-pass type II membrane protein</topology>
    </subcellularLocation>
</comment>
<feature type="transmembrane region" description="Helical" evidence="15">
    <location>
        <begin position="333"/>
        <end position="355"/>
    </location>
</feature>
<dbReference type="Gene3D" id="2.60.40.2560">
    <property type="match status" value="1"/>
</dbReference>